<dbReference type="VEuPathDB" id="FungiDB:NCU16961"/>
<sequence>MALRVIRHSNWDHFRLVMKERTGAVMLKMPNTHDRLVIVISLIVTDPYLTRGVTPRRSASRCLESRNNSKGQDRTRRTYDTANGTNLNHRYTCHVGLREAPTVHLTAELLFSDIIEHCGDKEWEELGSKEGVLAEGDRSAANIGREHHRTGMDYAPASRIDYDHTDVLSVIMTKTGHQHHRRIKTSVNEGPTRDLGNRQSRCRSGLLLFLMCSS</sequence>
<dbReference type="GeneID" id="23569741"/>
<dbReference type="InParanoid" id="V5IML8"/>
<dbReference type="RefSeq" id="XP_011394822.1">
    <property type="nucleotide sequence ID" value="XM_011396520.1"/>
</dbReference>
<reference evidence="2 3" key="1">
    <citation type="journal article" date="2003" name="Nature">
        <title>The genome sequence of the filamentous fungus Neurospora crassa.</title>
        <authorList>
            <person name="Galagan J.E."/>
            <person name="Calvo S.E."/>
            <person name="Borkovich K.A."/>
            <person name="Selker E.U."/>
            <person name="Read N.D."/>
            <person name="Jaffe D."/>
            <person name="FitzHugh W."/>
            <person name="Ma L.J."/>
            <person name="Smirnov S."/>
            <person name="Purcell S."/>
            <person name="Rehman B."/>
            <person name="Elkins T."/>
            <person name="Engels R."/>
            <person name="Wang S."/>
            <person name="Nielsen C.B."/>
            <person name="Butler J."/>
            <person name="Endrizzi M."/>
            <person name="Qui D."/>
            <person name="Ianakiev P."/>
            <person name="Bell-Pedersen D."/>
            <person name="Nelson M.A."/>
            <person name="Werner-Washburne M."/>
            <person name="Selitrennikoff C.P."/>
            <person name="Kinsey J.A."/>
            <person name="Braun E.L."/>
            <person name="Zelter A."/>
            <person name="Schulte U."/>
            <person name="Kothe G.O."/>
            <person name="Jedd G."/>
            <person name="Mewes W."/>
            <person name="Staben C."/>
            <person name="Marcotte E."/>
            <person name="Greenberg D."/>
            <person name="Roy A."/>
            <person name="Foley K."/>
            <person name="Naylor J."/>
            <person name="Stange-Thomann N."/>
            <person name="Barrett R."/>
            <person name="Gnerre S."/>
            <person name="Kamal M."/>
            <person name="Kamvysselis M."/>
            <person name="Mauceli E."/>
            <person name="Bielke C."/>
            <person name="Rudd S."/>
            <person name="Frishman D."/>
            <person name="Krystofova S."/>
            <person name="Rasmussen C."/>
            <person name="Metzenberg R.L."/>
            <person name="Perkins D.D."/>
            <person name="Kroken S."/>
            <person name="Cogoni C."/>
            <person name="Macino G."/>
            <person name="Catcheside D."/>
            <person name="Li W."/>
            <person name="Pratt R.J."/>
            <person name="Osmani S.A."/>
            <person name="DeSouza C.P."/>
            <person name="Glass L."/>
            <person name="Orbach M.J."/>
            <person name="Berglund J.A."/>
            <person name="Voelker R."/>
            <person name="Yarden O."/>
            <person name="Plamann M."/>
            <person name="Seiler S."/>
            <person name="Dunlap J."/>
            <person name="Radford A."/>
            <person name="Aramayo R."/>
            <person name="Natvig D.O."/>
            <person name="Alex L.A."/>
            <person name="Mannhaupt G."/>
            <person name="Ebbole D.J."/>
            <person name="Freitag M."/>
            <person name="Paulsen I."/>
            <person name="Sachs M.S."/>
            <person name="Lander E.S."/>
            <person name="Nusbaum C."/>
            <person name="Birren B."/>
        </authorList>
    </citation>
    <scope>NUCLEOTIDE SEQUENCE [LARGE SCALE GENOMIC DNA]</scope>
    <source>
        <strain evidence="3">ATCC 24698 / 74-OR23-1A / CBS 708.71 / DSM 1257 / FGSC 987</strain>
    </source>
</reference>
<proteinExistence type="predicted"/>
<gene>
    <name evidence="2" type="ORF">NCU16961</name>
</gene>
<dbReference type="AlphaFoldDB" id="V5IML8"/>
<protein>
    <submittedName>
        <fullName evidence="2">Uncharacterized protein</fullName>
    </submittedName>
</protein>
<evidence type="ECO:0000256" key="1">
    <source>
        <dbReference type="SAM" id="MobiDB-lite"/>
    </source>
</evidence>
<keyword evidence="3" id="KW-1185">Reference proteome</keyword>
<dbReference type="EMBL" id="CM002240">
    <property type="protein sequence ID" value="ESA42419.1"/>
    <property type="molecule type" value="Genomic_DNA"/>
</dbReference>
<feature type="region of interest" description="Disordered" evidence="1">
    <location>
        <begin position="55"/>
        <end position="83"/>
    </location>
</feature>
<accession>V5IML8</accession>
<name>V5IML8_NEUCR</name>
<evidence type="ECO:0000313" key="2">
    <source>
        <dbReference type="EMBL" id="ESA42419.1"/>
    </source>
</evidence>
<evidence type="ECO:0000313" key="3">
    <source>
        <dbReference type="Proteomes" id="UP000001805"/>
    </source>
</evidence>
<dbReference type="KEGG" id="ncr:NCU16961"/>
<dbReference type="Proteomes" id="UP000001805">
    <property type="component" value="Chromosome 2, Linkage Group V"/>
</dbReference>
<organism evidence="2 3">
    <name type="scientific">Neurospora crassa (strain ATCC 24698 / 74-OR23-1A / CBS 708.71 / DSM 1257 / FGSC 987)</name>
    <dbReference type="NCBI Taxonomy" id="367110"/>
    <lineage>
        <taxon>Eukaryota</taxon>
        <taxon>Fungi</taxon>
        <taxon>Dikarya</taxon>
        <taxon>Ascomycota</taxon>
        <taxon>Pezizomycotina</taxon>
        <taxon>Sordariomycetes</taxon>
        <taxon>Sordariomycetidae</taxon>
        <taxon>Sordariales</taxon>
        <taxon>Sordariaceae</taxon>
        <taxon>Neurospora</taxon>
    </lineage>
</organism>